<sequence length="368" mass="41049">MAEYKENDVGTSETADEFSHNGVQESKNRSLTLASHLLFTETNKLNVLDGDFGAELRRHFEHAGKFGKAFMLHALKVDTLAVYQTHLAYLRAGARIIRTNTYQASKDDFMTYIGFDDREYSSMVRGAAVLAKKAVKTYGEEMGYDPNSEVYQLRRPLVAGSCGSYLLSLLDNIPNKWYISVEVLRELSESELLRFHGYRVQELLAAKVDLLAFESVPTVNEVRAVLKLLRNYQTTRAWISLLCSVDAKLMDGTDFEVAAAMCYNYLPNQIIAVGAECIDPTVTISVMRMLNETRKSKIPFLLYADKRHFSITEGAGGPNATLSQNYLQQLRDAGICYVGGGLDTVAEDMKKICEQAANLHGSKAKSSK</sequence>
<dbReference type="GeneID" id="106742443"/>
<dbReference type="Proteomes" id="UP000515204">
    <property type="component" value="Unplaced"/>
</dbReference>
<dbReference type="AlphaFoldDB" id="A0A6P3WYY8"/>
<dbReference type="PROSITE" id="PS50970">
    <property type="entry name" value="HCY"/>
    <property type="match status" value="1"/>
</dbReference>
<comment type="caution">
    <text evidence="6">Lacks conserved residue(s) required for the propagation of feature annotation.</text>
</comment>
<dbReference type="RefSeq" id="XP_014470859.1">
    <property type="nucleotide sequence ID" value="XM_014615373.1"/>
</dbReference>
<dbReference type="Gene3D" id="3.20.20.330">
    <property type="entry name" value="Homocysteine-binding-like domain"/>
    <property type="match status" value="1"/>
</dbReference>
<reference evidence="10" key="1">
    <citation type="submission" date="2025-08" db="UniProtKB">
        <authorList>
            <consortium name="RefSeq"/>
        </authorList>
    </citation>
    <scope>IDENTIFICATION</scope>
</reference>
<dbReference type="GO" id="GO:0032259">
    <property type="term" value="P:methylation"/>
    <property type="evidence" value="ECO:0007669"/>
    <property type="project" value="UniProtKB-KW"/>
</dbReference>
<evidence type="ECO:0000256" key="3">
    <source>
        <dbReference type="ARBA" id="ARBA00022723"/>
    </source>
</evidence>
<comment type="pathway">
    <text evidence="5">Amino-acid biosynthesis; L-methionine biosynthesis via de novo pathway.</text>
</comment>
<dbReference type="KEGG" id="dqu:106742443"/>
<evidence type="ECO:0000256" key="2">
    <source>
        <dbReference type="ARBA" id="ARBA00022679"/>
    </source>
</evidence>
<feature type="region of interest" description="Disordered" evidence="7">
    <location>
        <begin position="1"/>
        <end position="23"/>
    </location>
</feature>
<evidence type="ECO:0000313" key="9">
    <source>
        <dbReference type="Proteomes" id="UP000515204"/>
    </source>
</evidence>
<proteinExistence type="predicted"/>
<dbReference type="OrthoDB" id="261426at2759"/>
<dbReference type="Pfam" id="PF02574">
    <property type="entry name" value="S-methyl_trans"/>
    <property type="match status" value="1"/>
</dbReference>
<evidence type="ECO:0000256" key="1">
    <source>
        <dbReference type="ARBA" id="ARBA00022603"/>
    </source>
</evidence>
<dbReference type="GO" id="GO:0046872">
    <property type="term" value="F:metal ion binding"/>
    <property type="evidence" value="ECO:0007669"/>
    <property type="project" value="UniProtKB-KW"/>
</dbReference>
<gene>
    <name evidence="10" type="primary">LOC106742443</name>
</gene>
<keyword evidence="2" id="KW-0808">Transferase</keyword>
<dbReference type="InterPro" id="IPR036589">
    <property type="entry name" value="HCY_dom_sf"/>
</dbReference>
<organism evidence="9 10">
    <name type="scientific">Dinoponera quadriceps</name>
    <name type="common">South American ant</name>
    <dbReference type="NCBI Taxonomy" id="609295"/>
    <lineage>
        <taxon>Eukaryota</taxon>
        <taxon>Metazoa</taxon>
        <taxon>Ecdysozoa</taxon>
        <taxon>Arthropoda</taxon>
        <taxon>Hexapoda</taxon>
        <taxon>Insecta</taxon>
        <taxon>Pterygota</taxon>
        <taxon>Neoptera</taxon>
        <taxon>Endopterygota</taxon>
        <taxon>Hymenoptera</taxon>
        <taxon>Apocrita</taxon>
        <taxon>Aculeata</taxon>
        <taxon>Formicoidea</taxon>
        <taxon>Formicidae</taxon>
        <taxon>Ponerinae</taxon>
        <taxon>Ponerini</taxon>
        <taxon>Dinoponera</taxon>
    </lineage>
</organism>
<dbReference type="SUPFAM" id="SSF82282">
    <property type="entry name" value="Homocysteine S-methyltransferase"/>
    <property type="match status" value="1"/>
</dbReference>
<evidence type="ECO:0000256" key="4">
    <source>
        <dbReference type="ARBA" id="ARBA00022833"/>
    </source>
</evidence>
<keyword evidence="1" id="KW-0489">Methyltransferase</keyword>
<dbReference type="PANTHER" id="PTHR46015">
    <property type="entry name" value="ZGC:172121"/>
    <property type="match status" value="1"/>
</dbReference>
<keyword evidence="9" id="KW-1185">Reference proteome</keyword>
<keyword evidence="3" id="KW-0479">Metal-binding</keyword>
<feature type="domain" description="Hcy-binding" evidence="8">
    <location>
        <begin position="34"/>
        <end position="356"/>
    </location>
</feature>
<dbReference type="InterPro" id="IPR051486">
    <property type="entry name" value="Hcy_S-methyltransferase"/>
</dbReference>
<dbReference type="InterPro" id="IPR003726">
    <property type="entry name" value="HCY_dom"/>
</dbReference>
<dbReference type="GO" id="GO:0033528">
    <property type="term" value="P:S-methylmethionine cycle"/>
    <property type="evidence" value="ECO:0007669"/>
    <property type="project" value="TreeGrafter"/>
</dbReference>
<name>A0A6P3WYY8_DINQU</name>
<evidence type="ECO:0000256" key="6">
    <source>
        <dbReference type="PROSITE-ProRule" id="PRU00333"/>
    </source>
</evidence>
<protein>
    <submittedName>
        <fullName evidence="10">Homocysteine S-methyltransferase-like</fullName>
    </submittedName>
</protein>
<dbReference type="GO" id="GO:0009086">
    <property type="term" value="P:methionine biosynthetic process"/>
    <property type="evidence" value="ECO:0007669"/>
    <property type="project" value="TreeGrafter"/>
</dbReference>
<evidence type="ECO:0000259" key="8">
    <source>
        <dbReference type="PROSITE" id="PS50970"/>
    </source>
</evidence>
<dbReference type="PANTHER" id="PTHR46015:SF1">
    <property type="entry name" value="HOMOCYSTEINE S-METHYLTRANSFERASE-LIKE ISOFORM 1"/>
    <property type="match status" value="1"/>
</dbReference>
<keyword evidence="4" id="KW-0862">Zinc</keyword>
<accession>A0A6P3WYY8</accession>
<evidence type="ECO:0000313" key="10">
    <source>
        <dbReference type="RefSeq" id="XP_014470859.1"/>
    </source>
</evidence>
<evidence type="ECO:0000256" key="7">
    <source>
        <dbReference type="SAM" id="MobiDB-lite"/>
    </source>
</evidence>
<evidence type="ECO:0000256" key="5">
    <source>
        <dbReference type="ARBA" id="ARBA00034478"/>
    </source>
</evidence>
<dbReference type="GO" id="GO:0008898">
    <property type="term" value="F:S-adenosylmethionine-homocysteine S-methyltransferase activity"/>
    <property type="evidence" value="ECO:0007669"/>
    <property type="project" value="TreeGrafter"/>
</dbReference>